<feature type="transmembrane region" description="Helical" evidence="1">
    <location>
        <begin position="223"/>
        <end position="243"/>
    </location>
</feature>
<reference evidence="3" key="1">
    <citation type="journal article" date="2019" name="Int. J. Syst. Evol. Microbiol.">
        <title>The Global Catalogue of Microorganisms (GCM) 10K type strain sequencing project: providing services to taxonomists for standard genome sequencing and annotation.</title>
        <authorList>
            <consortium name="The Broad Institute Genomics Platform"/>
            <consortium name="The Broad Institute Genome Sequencing Center for Infectious Disease"/>
            <person name="Wu L."/>
            <person name="Ma J."/>
        </authorList>
    </citation>
    <scope>NUCLEOTIDE SEQUENCE [LARGE SCALE GENOMIC DNA]</scope>
    <source>
        <strain evidence="3">JCM 3369</strain>
    </source>
</reference>
<comment type="caution">
    <text evidence="2">The sequence shown here is derived from an EMBL/GenBank/DDBJ whole genome shotgun (WGS) entry which is preliminary data.</text>
</comment>
<sequence length="512" mass="53967">MTTELPRLAMPRPAPRRPTAVERVFAAWKEPPLPLSPSLLGRVLGAGVLGAVALGDFFENGSFGVNVPIAALAVAAVAFSTAWTAGRVAARGRIDRTGIAFCLLALVLAGTAAVRDAPWIVGLALLLAVPLGSYGAVGGRTWTSVLGGGALALPMAAARMLPWAVRGVRRLSAERRASTWPAVRTGLLVAALLAVFGGLFAGADAAFGDLAGSLVPEVSAGPVVPRAVAGALTAVLALALAFLTLAPPPLRILERARPDAAGRWAWAVPIAALDLLFVAFCAVQASVLLAADKDRLLRSTGLTYAEYARRGFFQLVVVTVLVLAVVAFAVRHAPTGTRRDRVLVRALLGLLCALTLVVVAVALRRLYLYEEASGWTRLRLWVHAFELWLGLVVVLVAAAGVRLRARWLPRAVAASGAAGLIALAALNPDAFIAERNVSRFEHTGRLDVQYLRGLSADAVPALDRLPEPQRSCALRAVARRLGGDETRLSANLARHEARALLDRRPVRDGTDC</sequence>
<keyword evidence="1" id="KW-0812">Transmembrane</keyword>
<feature type="transmembrane region" description="Helical" evidence="1">
    <location>
        <begin position="119"/>
        <end position="136"/>
    </location>
</feature>
<feature type="transmembrane region" description="Helical" evidence="1">
    <location>
        <begin position="39"/>
        <end position="58"/>
    </location>
</feature>
<gene>
    <name evidence="2" type="ORF">ACFQKB_30995</name>
</gene>
<feature type="transmembrane region" description="Helical" evidence="1">
    <location>
        <begin position="342"/>
        <end position="368"/>
    </location>
</feature>
<feature type="transmembrane region" description="Helical" evidence="1">
    <location>
        <begin position="65"/>
        <end position="85"/>
    </location>
</feature>
<feature type="transmembrane region" description="Helical" evidence="1">
    <location>
        <begin position="182"/>
        <end position="203"/>
    </location>
</feature>
<evidence type="ECO:0000256" key="1">
    <source>
        <dbReference type="SAM" id="Phobius"/>
    </source>
</evidence>
<dbReference type="EMBL" id="JBHSXS010000025">
    <property type="protein sequence ID" value="MFC6884223.1"/>
    <property type="molecule type" value="Genomic_DNA"/>
</dbReference>
<organism evidence="2 3">
    <name type="scientific">Actinomadura yumaensis</name>
    <dbReference type="NCBI Taxonomy" id="111807"/>
    <lineage>
        <taxon>Bacteria</taxon>
        <taxon>Bacillati</taxon>
        <taxon>Actinomycetota</taxon>
        <taxon>Actinomycetes</taxon>
        <taxon>Streptosporangiales</taxon>
        <taxon>Thermomonosporaceae</taxon>
        <taxon>Actinomadura</taxon>
    </lineage>
</organism>
<dbReference type="Proteomes" id="UP001596380">
    <property type="component" value="Unassembled WGS sequence"/>
</dbReference>
<keyword evidence="1" id="KW-1133">Transmembrane helix</keyword>
<dbReference type="RefSeq" id="WP_160821406.1">
    <property type="nucleotide sequence ID" value="NZ_JBHSXE010000001.1"/>
</dbReference>
<name>A0ABW2CQY5_9ACTN</name>
<dbReference type="InterPro" id="IPR025291">
    <property type="entry name" value="DUF4153"/>
</dbReference>
<keyword evidence="3" id="KW-1185">Reference proteome</keyword>
<feature type="transmembrane region" description="Helical" evidence="1">
    <location>
        <begin position="264"/>
        <end position="291"/>
    </location>
</feature>
<protein>
    <submittedName>
        <fullName evidence="2">DUF4153 domain-containing protein</fullName>
    </submittedName>
</protein>
<feature type="transmembrane region" description="Helical" evidence="1">
    <location>
        <begin position="311"/>
        <end position="330"/>
    </location>
</feature>
<evidence type="ECO:0000313" key="2">
    <source>
        <dbReference type="EMBL" id="MFC6884223.1"/>
    </source>
</evidence>
<keyword evidence="1" id="KW-0472">Membrane</keyword>
<accession>A0ABW2CQY5</accession>
<proteinExistence type="predicted"/>
<evidence type="ECO:0000313" key="3">
    <source>
        <dbReference type="Proteomes" id="UP001596380"/>
    </source>
</evidence>
<feature type="transmembrane region" description="Helical" evidence="1">
    <location>
        <begin position="97"/>
        <end position="114"/>
    </location>
</feature>
<feature type="transmembrane region" description="Helical" evidence="1">
    <location>
        <begin position="380"/>
        <end position="400"/>
    </location>
</feature>
<feature type="transmembrane region" description="Helical" evidence="1">
    <location>
        <begin position="142"/>
        <end position="161"/>
    </location>
</feature>
<dbReference type="Pfam" id="PF13687">
    <property type="entry name" value="DUF4153"/>
    <property type="match status" value="1"/>
</dbReference>